<keyword evidence="1" id="KW-0175">Coiled coil</keyword>
<sequence>MSQSEEPAVRALRELREQLAATIGDLETAAERLAELAELRTAGRSWSEIVLDEDRPLIVETITQALDDLGAVGSRFRREEARALHQEEMSISRIGQLFGVSRQRISALIHGGPPADRPVRAPAGDDG</sequence>
<protein>
    <recommendedName>
        <fullName evidence="4">Sigma-70, region 4</fullName>
    </recommendedName>
</protein>
<proteinExistence type="predicted"/>
<gene>
    <name evidence="2" type="ORF">SAMN05216207_106213</name>
</gene>
<dbReference type="OrthoDB" id="5189122at2"/>
<evidence type="ECO:0000313" key="2">
    <source>
        <dbReference type="EMBL" id="SFO45976.1"/>
    </source>
</evidence>
<name>A0A1I5HDA1_PSUAM</name>
<dbReference type="Proteomes" id="UP000199614">
    <property type="component" value="Unassembled WGS sequence"/>
</dbReference>
<reference evidence="2 3" key="1">
    <citation type="submission" date="2016-10" db="EMBL/GenBank/DDBJ databases">
        <authorList>
            <person name="de Groot N.N."/>
        </authorList>
    </citation>
    <scope>NUCLEOTIDE SEQUENCE [LARGE SCALE GENOMIC DNA]</scope>
    <source>
        <strain evidence="2 3">CGMCC 4.1877</strain>
    </source>
</reference>
<organism evidence="2 3">
    <name type="scientific">Pseudonocardia ammonioxydans</name>
    <dbReference type="NCBI Taxonomy" id="260086"/>
    <lineage>
        <taxon>Bacteria</taxon>
        <taxon>Bacillati</taxon>
        <taxon>Actinomycetota</taxon>
        <taxon>Actinomycetes</taxon>
        <taxon>Pseudonocardiales</taxon>
        <taxon>Pseudonocardiaceae</taxon>
        <taxon>Pseudonocardia</taxon>
    </lineage>
</organism>
<evidence type="ECO:0008006" key="4">
    <source>
        <dbReference type="Google" id="ProtNLM"/>
    </source>
</evidence>
<keyword evidence="3" id="KW-1185">Reference proteome</keyword>
<dbReference type="EMBL" id="FOUY01000062">
    <property type="protein sequence ID" value="SFO45976.1"/>
    <property type="molecule type" value="Genomic_DNA"/>
</dbReference>
<evidence type="ECO:0000256" key="1">
    <source>
        <dbReference type="SAM" id="Coils"/>
    </source>
</evidence>
<dbReference type="AlphaFoldDB" id="A0A1I5HDA1"/>
<accession>A0A1I5HDA1</accession>
<feature type="coiled-coil region" evidence="1">
    <location>
        <begin position="9"/>
        <end position="36"/>
    </location>
</feature>
<dbReference type="RefSeq" id="WP_093355552.1">
    <property type="nucleotide sequence ID" value="NZ_FOUY01000062.1"/>
</dbReference>
<evidence type="ECO:0000313" key="3">
    <source>
        <dbReference type="Proteomes" id="UP000199614"/>
    </source>
</evidence>